<dbReference type="SUPFAM" id="SSF52266">
    <property type="entry name" value="SGNH hydrolase"/>
    <property type="match status" value="1"/>
</dbReference>
<name>X1JG28_9ZZZZ</name>
<organism evidence="1">
    <name type="scientific">marine sediment metagenome</name>
    <dbReference type="NCBI Taxonomy" id="412755"/>
    <lineage>
        <taxon>unclassified sequences</taxon>
        <taxon>metagenomes</taxon>
        <taxon>ecological metagenomes</taxon>
    </lineage>
</organism>
<dbReference type="AlphaFoldDB" id="X1JG28"/>
<feature type="non-terminal residue" evidence="1">
    <location>
        <position position="1"/>
    </location>
</feature>
<protein>
    <submittedName>
        <fullName evidence="1">Uncharacterized protein</fullName>
    </submittedName>
</protein>
<gene>
    <name evidence="1" type="ORF">S03H2_48971</name>
</gene>
<feature type="non-terminal residue" evidence="1">
    <location>
        <position position="264"/>
    </location>
</feature>
<proteinExistence type="predicted"/>
<dbReference type="InterPro" id="IPR036514">
    <property type="entry name" value="SGNH_hydro_sf"/>
</dbReference>
<reference evidence="1" key="1">
    <citation type="journal article" date="2014" name="Front. Microbiol.">
        <title>High frequency of phylogenetically diverse reductive dehalogenase-homologous genes in deep subseafloor sedimentary metagenomes.</title>
        <authorList>
            <person name="Kawai M."/>
            <person name="Futagami T."/>
            <person name="Toyoda A."/>
            <person name="Takaki Y."/>
            <person name="Nishi S."/>
            <person name="Hori S."/>
            <person name="Arai W."/>
            <person name="Tsubouchi T."/>
            <person name="Morono Y."/>
            <person name="Uchiyama I."/>
            <person name="Ito T."/>
            <person name="Fujiyama A."/>
            <person name="Inagaki F."/>
            <person name="Takami H."/>
        </authorList>
    </citation>
    <scope>NUCLEOTIDE SEQUENCE</scope>
    <source>
        <strain evidence="1">Expedition CK06-06</strain>
    </source>
</reference>
<comment type="caution">
    <text evidence="1">The sequence shown here is derived from an EMBL/GenBank/DDBJ whole genome shotgun (WGS) entry which is preliminary data.</text>
</comment>
<accession>X1JG28</accession>
<evidence type="ECO:0000313" key="1">
    <source>
        <dbReference type="EMBL" id="GAH68718.1"/>
    </source>
</evidence>
<dbReference type="EMBL" id="BARU01030916">
    <property type="protein sequence ID" value="GAH68718.1"/>
    <property type="molecule type" value="Genomic_DNA"/>
</dbReference>
<sequence length="264" mass="30359">PAVEEWLEERDEYYEHGFGARARRYPGPYHLLACFGFTVEDLLTVDGRFCDRIIRERRWDDRSELMERLPSSAVHRAARRVLNPAARHELNRLNLVDWLGRIEDLQGPIENLILNIGLNNAAGAVTRLEIVETGPEPPTPELVEEFSLWHPRAFEVSYRRLAERIASLTGARVFAATLPYVTVAPIIRGAGPRNRGPRGEYHEYYVHFYLRDEKPSKERFDFLTAEDVQRIEEHQDAYNDTISSVSREYGWSVVDLAGLINGLA</sequence>
<dbReference type="Gene3D" id="3.40.50.1110">
    <property type="entry name" value="SGNH hydrolase"/>
    <property type="match status" value="1"/>
</dbReference>